<dbReference type="Gene3D" id="1.50.10.10">
    <property type="match status" value="1"/>
</dbReference>
<evidence type="ECO:0000256" key="4">
    <source>
        <dbReference type="ARBA" id="ARBA00023295"/>
    </source>
</evidence>
<dbReference type="InterPro" id="IPR008928">
    <property type="entry name" value="6-hairpin_glycosidase_sf"/>
</dbReference>
<dbReference type="Gene3D" id="2.60.40.10">
    <property type="entry name" value="Immunoglobulins"/>
    <property type="match status" value="1"/>
</dbReference>
<dbReference type="InterPro" id="IPR004197">
    <property type="entry name" value="Cellulase_Ig-like"/>
</dbReference>
<keyword evidence="4" id="KW-0326">Glycosidase</keyword>
<dbReference type="SUPFAM" id="SSF48208">
    <property type="entry name" value="Six-hairpin glycosidases"/>
    <property type="match status" value="1"/>
</dbReference>
<keyword evidence="5" id="KW-0624">Polysaccharide degradation</keyword>
<accession>U7DDQ4</accession>
<name>U7DDQ4_9BACT</name>
<evidence type="ECO:0000256" key="5">
    <source>
        <dbReference type="ARBA" id="ARBA00023326"/>
    </source>
</evidence>
<dbReference type="PANTHER" id="PTHR22298">
    <property type="entry name" value="ENDO-1,4-BETA-GLUCANASE"/>
    <property type="match status" value="1"/>
</dbReference>
<evidence type="ECO:0000259" key="6">
    <source>
        <dbReference type="Pfam" id="PF00759"/>
    </source>
</evidence>
<dbReference type="EMBL" id="ASJR01000003">
    <property type="protein sequence ID" value="ERP39026.1"/>
    <property type="molecule type" value="Genomic_DNA"/>
</dbReference>
<evidence type="ECO:0000313" key="9">
    <source>
        <dbReference type="Proteomes" id="UP000017148"/>
    </source>
</evidence>
<sequence length="495" mass="54459">MHTEPAEQFSGPFYLCSEEDGAPVYEGEITSTAGCSQGIISAVSVCDFSSWETPGRYFVSIPGVGGSPVFSVQKEAACDHPAEEILHFFRSQRCGVATPLHGPCHQHDGSKEHPLTGGWHDAGDYLKFVVTTSFVTIEMLSAVLAKNSTETRLAASVLREARVGVEWLLKMTDGYADGRFYYQVGHPDDHRFWRLPEADRTGQEYLRTAYAGWGKNLNGLAIAVFSMAARAFVEDDPDFAACCGTRAEKLWELRDSFPDVQNTTPESFYTQSDSKDSMLLGAVQLYILTGREELLPVVDNLLKTVENYNIGWGNVGFLALITAFEAGIDRSFCTEVLQGCVENLAKVAKRSPFCRASELVWGSSAQIAADAQKILLYEECTGDRTFRSLAIAQVDYLLGANPWGVSFVVGVGCKYPRFAHSQLNDLAGLQRGAVVGGPGLRRDWEKFLSLPAGYTDVYGPYQGAEVFYDWIGDYYTNEVAIDYAVPLLAVFTLLQ</sequence>
<evidence type="ECO:0000256" key="1">
    <source>
        <dbReference type="ARBA" id="ARBA00007072"/>
    </source>
</evidence>
<dbReference type="Proteomes" id="UP000017148">
    <property type="component" value="Unassembled WGS sequence"/>
</dbReference>
<keyword evidence="2 8" id="KW-0378">Hydrolase</keyword>
<feature type="domain" description="Cellulase Ig-like" evidence="7">
    <location>
        <begin position="12"/>
        <end position="65"/>
    </location>
</feature>
<keyword evidence="3" id="KW-0119">Carbohydrate metabolism</keyword>
<dbReference type="InterPro" id="IPR012341">
    <property type="entry name" value="6hp_glycosidase-like_sf"/>
</dbReference>
<proteinExistence type="inferred from homology"/>
<dbReference type="STRING" id="1313304.CALK_0519"/>
<dbReference type="eggNOG" id="COG0726">
    <property type="taxonomic scope" value="Bacteria"/>
</dbReference>
<evidence type="ECO:0000256" key="3">
    <source>
        <dbReference type="ARBA" id="ARBA00023277"/>
    </source>
</evidence>
<evidence type="ECO:0000313" key="8">
    <source>
        <dbReference type="EMBL" id="ERP39026.1"/>
    </source>
</evidence>
<gene>
    <name evidence="8" type="ORF">CALK_0519</name>
</gene>
<dbReference type="AlphaFoldDB" id="U7DDQ4"/>
<dbReference type="SUPFAM" id="SSF81296">
    <property type="entry name" value="E set domains"/>
    <property type="match status" value="1"/>
</dbReference>
<keyword evidence="9" id="KW-1185">Reference proteome</keyword>
<dbReference type="GO" id="GO:0000272">
    <property type="term" value="P:polysaccharide catabolic process"/>
    <property type="evidence" value="ECO:0007669"/>
    <property type="project" value="UniProtKB-KW"/>
</dbReference>
<dbReference type="InterPro" id="IPR001701">
    <property type="entry name" value="Glyco_hydro_9"/>
</dbReference>
<comment type="caution">
    <text evidence="8">The sequence shown here is derived from an EMBL/GenBank/DDBJ whole genome shotgun (WGS) entry which is preliminary data.</text>
</comment>
<dbReference type="GO" id="GO:0008810">
    <property type="term" value="F:cellulase activity"/>
    <property type="evidence" value="ECO:0007669"/>
    <property type="project" value="InterPro"/>
</dbReference>
<organism evidence="8 9">
    <name type="scientific">Chitinivibrio alkaliphilus ACht1</name>
    <dbReference type="NCBI Taxonomy" id="1313304"/>
    <lineage>
        <taxon>Bacteria</taxon>
        <taxon>Pseudomonadati</taxon>
        <taxon>Fibrobacterota</taxon>
        <taxon>Chitinivibrionia</taxon>
        <taxon>Chitinivibrionales</taxon>
        <taxon>Chitinivibrionaceae</taxon>
        <taxon>Chitinivibrio</taxon>
    </lineage>
</organism>
<dbReference type="Pfam" id="PF00759">
    <property type="entry name" value="Glyco_hydro_9"/>
    <property type="match status" value="1"/>
</dbReference>
<dbReference type="Pfam" id="PF02927">
    <property type="entry name" value="CelD_N"/>
    <property type="match status" value="1"/>
</dbReference>
<feature type="domain" description="Glycoside hydrolase family 9" evidence="6">
    <location>
        <begin position="83"/>
        <end position="490"/>
    </location>
</feature>
<reference evidence="8 9" key="1">
    <citation type="journal article" date="2013" name="Environ. Microbiol.">
        <title>Genome analysis of Chitinivibrio alkaliphilus gen. nov., sp. nov., a novel extremely haloalkaliphilic anaerobic chitinolytic bacterium from the candidate phylum Termite Group 3.</title>
        <authorList>
            <person name="Sorokin D.Y."/>
            <person name="Gumerov V.M."/>
            <person name="Rakitin A.L."/>
            <person name="Beletsky A.V."/>
            <person name="Damste J.S."/>
            <person name="Muyzer G."/>
            <person name="Mardanov A.V."/>
            <person name="Ravin N.V."/>
        </authorList>
    </citation>
    <scope>NUCLEOTIDE SEQUENCE [LARGE SCALE GENOMIC DNA]</scope>
    <source>
        <strain evidence="8 9">ACht1</strain>
    </source>
</reference>
<dbReference type="OrthoDB" id="9808897at2"/>
<evidence type="ECO:0000256" key="2">
    <source>
        <dbReference type="ARBA" id="ARBA00022801"/>
    </source>
</evidence>
<dbReference type="InterPro" id="IPR014756">
    <property type="entry name" value="Ig_E-set"/>
</dbReference>
<evidence type="ECO:0000259" key="7">
    <source>
        <dbReference type="Pfam" id="PF02927"/>
    </source>
</evidence>
<dbReference type="InterPro" id="IPR013783">
    <property type="entry name" value="Ig-like_fold"/>
</dbReference>
<comment type="similarity">
    <text evidence="1">Belongs to the glycosyl hydrolase 9 (cellulase E) family.</text>
</comment>
<protein>
    <submittedName>
        <fullName evidence="8">Glycoside hydrolase, GH9 family</fullName>
    </submittedName>
</protein>